<keyword evidence="2" id="KW-0496">Mitochondrion</keyword>
<accession>A0A6G5NIG5</accession>
<keyword evidence="1" id="KW-0472">Membrane</keyword>
<evidence type="ECO:0000256" key="1">
    <source>
        <dbReference type="SAM" id="Phobius"/>
    </source>
</evidence>
<keyword evidence="1" id="KW-1133">Transmembrane helix</keyword>
<dbReference type="GeneID" id="44800538"/>
<dbReference type="RefSeq" id="YP_009735156.1">
    <property type="nucleotide sequence ID" value="NC_046425.1"/>
</dbReference>
<keyword evidence="1" id="KW-0812">Transmembrane</keyword>
<name>A0A6G5NIG5_9HYME</name>
<geneLocation type="mitochondrion" evidence="2"/>
<gene>
    <name evidence="2" type="primary">atp8</name>
</gene>
<reference evidence="2" key="1">
    <citation type="submission" date="2018-04" db="EMBL/GenBank/DDBJ databases">
        <title>Evolution of mitochondrial genomes in the ant genus Acropyga (Hymenoptera: Formicidae: Formicinae).</title>
        <authorList>
            <person name="Duan X.-Y."/>
            <person name="Qian Z.-Q."/>
        </authorList>
    </citation>
    <scope>NUCLEOTIDE SEQUENCE</scope>
</reference>
<evidence type="ECO:0000313" key="2">
    <source>
        <dbReference type="EMBL" id="QBG38660.1"/>
    </source>
</evidence>
<dbReference type="AlphaFoldDB" id="A0A6G5NIG5"/>
<sequence>MPHMMPSMWILILMMNLISLYMIMSMLYFLNYPSYYPKKNLNLTPKKWMWKW</sequence>
<dbReference type="CTD" id="4509"/>
<organism evidence="2">
    <name type="scientific">Acropyga pallida</name>
    <dbReference type="NCBI Taxonomy" id="602221"/>
    <lineage>
        <taxon>Eukaryota</taxon>
        <taxon>Metazoa</taxon>
        <taxon>Ecdysozoa</taxon>
        <taxon>Arthropoda</taxon>
        <taxon>Hexapoda</taxon>
        <taxon>Insecta</taxon>
        <taxon>Pterygota</taxon>
        <taxon>Neoptera</taxon>
        <taxon>Endopterygota</taxon>
        <taxon>Hymenoptera</taxon>
        <taxon>Apocrita</taxon>
        <taxon>Aculeata</taxon>
        <taxon>Formicoidea</taxon>
        <taxon>Formicidae</taxon>
        <taxon>Formicinae</taxon>
        <taxon>Acropyga</taxon>
    </lineage>
</organism>
<dbReference type="EMBL" id="MH158409">
    <property type="protein sequence ID" value="QBG38660.1"/>
    <property type="molecule type" value="Genomic_DNA"/>
</dbReference>
<feature type="transmembrane region" description="Helical" evidence="1">
    <location>
        <begin position="6"/>
        <end position="30"/>
    </location>
</feature>
<protein>
    <submittedName>
        <fullName evidence="2">ATP synthase F0 subunit 8</fullName>
    </submittedName>
</protein>
<proteinExistence type="predicted"/>